<dbReference type="AlphaFoldDB" id="I0IDJ1"/>
<proteinExistence type="predicted"/>
<feature type="compositionally biased region" description="Basic and acidic residues" evidence="1">
    <location>
        <begin position="113"/>
        <end position="126"/>
    </location>
</feature>
<feature type="compositionally biased region" description="Low complexity" evidence="1">
    <location>
        <begin position="142"/>
        <end position="151"/>
    </location>
</feature>
<reference evidence="2 3" key="1">
    <citation type="submission" date="2012-02" db="EMBL/GenBank/DDBJ databases">
        <title>Complete genome sequence of Phycisphaera mikurensis NBRC 102666.</title>
        <authorList>
            <person name="Ankai A."/>
            <person name="Hosoyama A."/>
            <person name="Terui Y."/>
            <person name="Sekine M."/>
            <person name="Fukai R."/>
            <person name="Kato Y."/>
            <person name="Nakamura S."/>
            <person name="Yamada-Narita S."/>
            <person name="Kawakoshi A."/>
            <person name="Fukunaga Y."/>
            <person name="Yamazaki S."/>
            <person name="Fujita N."/>
        </authorList>
    </citation>
    <scope>NUCLEOTIDE SEQUENCE [LARGE SCALE GENOMIC DNA]</scope>
    <source>
        <strain evidence="3">NBRC 102666 / KCTC 22515 / FYK2301M01</strain>
    </source>
</reference>
<dbReference type="RefSeq" id="WP_014436548.1">
    <property type="nucleotide sequence ID" value="NC_017080.1"/>
</dbReference>
<dbReference type="STRING" id="1142394.PSMK_11700"/>
<evidence type="ECO:0000313" key="2">
    <source>
        <dbReference type="EMBL" id="BAM03329.1"/>
    </source>
</evidence>
<evidence type="ECO:0000313" key="3">
    <source>
        <dbReference type="Proteomes" id="UP000007881"/>
    </source>
</evidence>
<feature type="compositionally biased region" description="Basic and acidic residues" evidence="1">
    <location>
        <begin position="86"/>
        <end position="102"/>
    </location>
</feature>
<organism evidence="2 3">
    <name type="scientific">Phycisphaera mikurensis (strain NBRC 102666 / KCTC 22515 / FYK2301M01)</name>
    <dbReference type="NCBI Taxonomy" id="1142394"/>
    <lineage>
        <taxon>Bacteria</taxon>
        <taxon>Pseudomonadati</taxon>
        <taxon>Planctomycetota</taxon>
        <taxon>Phycisphaerae</taxon>
        <taxon>Phycisphaerales</taxon>
        <taxon>Phycisphaeraceae</taxon>
        <taxon>Phycisphaera</taxon>
    </lineage>
</organism>
<evidence type="ECO:0000256" key="1">
    <source>
        <dbReference type="SAM" id="MobiDB-lite"/>
    </source>
</evidence>
<protein>
    <submittedName>
        <fullName evidence="2">Uncharacterized protein</fullName>
    </submittedName>
</protein>
<dbReference type="OrthoDB" id="9789270at2"/>
<dbReference type="PRINTS" id="PR01503">
    <property type="entry name" value="TREACLE"/>
</dbReference>
<keyword evidence="3" id="KW-1185">Reference proteome</keyword>
<feature type="region of interest" description="Disordered" evidence="1">
    <location>
        <begin position="76"/>
        <end position="151"/>
    </location>
</feature>
<dbReference type="HOGENOM" id="CLU_578535_0_0_0"/>
<name>I0IDJ1_PHYMF</name>
<dbReference type="Proteomes" id="UP000007881">
    <property type="component" value="Chromosome"/>
</dbReference>
<feature type="compositionally biased region" description="Acidic residues" evidence="1">
    <location>
        <begin position="103"/>
        <end position="112"/>
    </location>
</feature>
<dbReference type="EMBL" id="AP012338">
    <property type="protein sequence ID" value="BAM03329.1"/>
    <property type="molecule type" value="Genomic_DNA"/>
</dbReference>
<accession>I0IDJ1</accession>
<sequence length="472" mass="50720">MALPAVIKFDCPGCRQRIRLPGEAAGRRARCGSCKEVVRVPALQAPKPEPKPARAVNVDEELGDFLSDMLSEDREFGTHDAFAPPKKFDRAARQAARARETDELSEEDEDALDALRERAPEPEPAARAKPAAGAPRPPAAPAPASQAATPAPRVAAAATAAAAPPAGYPVDANPGPFLMVRSISAVGIRLCFPMEQLRDPRFRASVPGICVFSGKPLGGNAYARPMVFNNQHEDGDELVRMVELRNEKAIRGKYSAAAFVEETGLLEELPPPLNLAMPYAVSAGHHESSLACEAHISNTAAHAGYCEVVIPSPEAALAWVAAVNGICHESFALLQQKGSRVSSEAWTRLPQSTRDRIGMWCTFRKGEHFRAYARDSHSSEKDAGLGGILVTDQRLVFHLYRTTWSLPLSEPLTLFVRARNATFGLAALPAGGEMRPMCNVLRGDAALLFDALEAVAENLKVETEDEGLAEAA</sequence>
<dbReference type="KEGG" id="phm:PSMK_11700"/>
<gene>
    <name evidence="2" type="ordered locus">PSMK_11700</name>
</gene>